<protein>
    <recommendedName>
        <fullName evidence="2">C2H2-type domain-containing protein</fullName>
    </recommendedName>
</protein>
<keyword evidence="1" id="KW-0863">Zinc-finger</keyword>
<keyword evidence="1" id="KW-0862">Zinc</keyword>
<gene>
    <name evidence="3" type="ORF">Ocin01_17808</name>
</gene>
<evidence type="ECO:0000256" key="1">
    <source>
        <dbReference type="PROSITE-ProRule" id="PRU00042"/>
    </source>
</evidence>
<keyword evidence="1" id="KW-0479">Metal-binding</keyword>
<dbReference type="GO" id="GO:0008270">
    <property type="term" value="F:zinc ion binding"/>
    <property type="evidence" value="ECO:0007669"/>
    <property type="project" value="UniProtKB-KW"/>
</dbReference>
<reference evidence="3 4" key="1">
    <citation type="journal article" date="2016" name="Genome Biol. Evol.">
        <title>Gene Family Evolution Reflects Adaptation to Soil Environmental Stressors in the Genome of the Collembolan Orchesella cincta.</title>
        <authorList>
            <person name="Faddeeva-Vakhrusheva A."/>
            <person name="Derks M.F."/>
            <person name="Anvar S.Y."/>
            <person name="Agamennone V."/>
            <person name="Suring W."/>
            <person name="Smit S."/>
            <person name="van Straalen N.M."/>
            <person name="Roelofs D."/>
        </authorList>
    </citation>
    <scope>NUCLEOTIDE SEQUENCE [LARGE SCALE GENOMIC DNA]</scope>
    <source>
        <tissue evidence="3">Mixed pool</tissue>
    </source>
</reference>
<dbReference type="Proteomes" id="UP000094527">
    <property type="component" value="Unassembled WGS sequence"/>
</dbReference>
<keyword evidence="4" id="KW-1185">Reference proteome</keyword>
<organism evidence="3 4">
    <name type="scientific">Orchesella cincta</name>
    <name type="common">Springtail</name>
    <name type="synonym">Podura cincta</name>
    <dbReference type="NCBI Taxonomy" id="48709"/>
    <lineage>
        <taxon>Eukaryota</taxon>
        <taxon>Metazoa</taxon>
        <taxon>Ecdysozoa</taxon>
        <taxon>Arthropoda</taxon>
        <taxon>Hexapoda</taxon>
        <taxon>Collembola</taxon>
        <taxon>Entomobryomorpha</taxon>
        <taxon>Entomobryoidea</taxon>
        <taxon>Orchesellidae</taxon>
        <taxon>Orchesellinae</taxon>
        <taxon>Orchesella</taxon>
    </lineage>
</organism>
<sequence length="279" mass="31926">MEKSTTSSESPCFTFQEELDAHFKCPKCPATYRSLEKMENHAKLHSPGMKTTACKHCSWTIQASKIACRRHYSIYHSGQLETQHSKETITGEFIPSEDKKVEMVLPTTDAEESWKISFCGQYASYINGMKMKYNCLSGCSAKYDDRRSMLNHLTLRNQASMCDICGELVLTKNFLSHLEARHPSSEITAQRQKATYDFASIKSGTEVLLQEHEQYSVVSKGLRCFRFKCKKCPVQFHKEEQITAHLELHKEGSGGVACEVCKFVLAPDKLQLHYQRYHE</sequence>
<dbReference type="AlphaFoldDB" id="A0A1D2M7D1"/>
<dbReference type="SMART" id="SM00355">
    <property type="entry name" value="ZnF_C2H2"/>
    <property type="match status" value="4"/>
</dbReference>
<dbReference type="PROSITE" id="PS50157">
    <property type="entry name" value="ZINC_FINGER_C2H2_2"/>
    <property type="match status" value="2"/>
</dbReference>
<accession>A0A1D2M7D1</accession>
<dbReference type="PROSITE" id="PS00028">
    <property type="entry name" value="ZINC_FINGER_C2H2_1"/>
    <property type="match status" value="2"/>
</dbReference>
<evidence type="ECO:0000313" key="3">
    <source>
        <dbReference type="EMBL" id="ODM88875.1"/>
    </source>
</evidence>
<evidence type="ECO:0000259" key="2">
    <source>
        <dbReference type="PROSITE" id="PS50157"/>
    </source>
</evidence>
<feature type="domain" description="C2H2-type" evidence="2">
    <location>
        <begin position="227"/>
        <end position="249"/>
    </location>
</feature>
<comment type="caution">
    <text evidence="3">The sequence shown here is derived from an EMBL/GenBank/DDBJ whole genome shotgun (WGS) entry which is preliminary data.</text>
</comment>
<feature type="domain" description="C2H2-type" evidence="2">
    <location>
        <begin position="23"/>
        <end position="50"/>
    </location>
</feature>
<dbReference type="Gene3D" id="3.30.160.60">
    <property type="entry name" value="Classic Zinc Finger"/>
    <property type="match status" value="1"/>
</dbReference>
<dbReference type="InterPro" id="IPR013087">
    <property type="entry name" value="Znf_C2H2_type"/>
</dbReference>
<name>A0A1D2M7D1_ORCCI</name>
<proteinExistence type="predicted"/>
<dbReference type="EMBL" id="LJIJ01003096">
    <property type="protein sequence ID" value="ODM88875.1"/>
    <property type="molecule type" value="Genomic_DNA"/>
</dbReference>
<evidence type="ECO:0000313" key="4">
    <source>
        <dbReference type="Proteomes" id="UP000094527"/>
    </source>
</evidence>